<accession>A0A8S9JB33</accession>
<dbReference type="PANTHER" id="PTHR48125:SF10">
    <property type="entry name" value="OS12G0136300 PROTEIN"/>
    <property type="match status" value="1"/>
</dbReference>
<feature type="compositionally biased region" description="Low complexity" evidence="2">
    <location>
        <begin position="47"/>
        <end position="79"/>
    </location>
</feature>
<sequence length="1124" mass="126231">MFSSNYYRSWIDRPHLDPNTRLLTEEYQRGITEFMGSTSDQTRSRSRPASPRGRSGTGSHSQGSSSHSRGSSSHCRDSSFPAPVFAPAAAPPPVAAPLPAPPVVPGVMTVAQLVQQSGREHLPYLTPCPKGRRQTLFNRSGNGISAWINNMMYSNLSKGYPTFTHFPAEDQDMWLRQFANPDHTNFIRDAFDHKDMDNYGNQIYKWKQKWLINQTRSRSRLASPRGRRGTGSHSQGSSSHSRGSSSHCRDFSFPAPVFAPAAAPLPVAAPPPAPPVVPGVMTVAQLVQQSGHEHLPYLTPRPKGRRQTWFNRSENGISAWINNMMYSNLSKGYPTFTHFPAEDQEMWLRQFANPDHTNFIRDAFDHKLMDNYGNQIYKWKQKWLINQTAHTNKHTGEIDDGVVRDVLSLIETQKEDEETRLSQLQTDLDATSTASTNLSRIRINEIVESSVPKKKGRLVGLGRRARSVPPSAPQPYVDPEVLMDQSTGDQTQSRSRRASPRGRSGTGSHSQGSSSHSWGSSSHSQRSSSHCRDSSFPAPVFAPAAAPPPVAAPPPTAAPPPAPSVVPGVMTVAQLVEQPGREHLPYLTPCPKGRRQTWFNRSENGISAWINNMMYSNLSKGYPTFTHFRAEDQEMWFRQFAQEFTWNPYHTNFIRDAFVHKVMDNYGKQIYEWKQKWLINKTAHTNKHTGEIDDGVVRDVLSLIETQKEDEETRLSQLQTDLDATSTASTNLSRIRINEIVESSVPKKKGRLVGLGRRARSVPPSAPQPYVDPEVLMDQLKDKDDRIAALEQKMADQEAGWEATRKQNEQMMEMMKRIPGLDLVVPHHEVVVVRGATLRVRPATLGVRPATLGDRAATVGILHFPLRFLLPLLHPLLFVAPPPTAAPPPAPPVVPGVMTVAQLVQQPGREHLPYLTPCPKGRRQTWFNRSGNGISAWINNMMYSNLSKGYPTFTHFPVEDHEMWFRQFAADENDGEPVENFVLMKTAHTNKHTGKIDDGVVRDVLSLIETQKEDEETRLSQLQTDLGATSTASTNLSRIRINEIVESSVPKKKRRLVGLGRRARSVPPTAPQPYVDPELKDKDDRIAALEQKMADQEAGWEATRKQNEQMMEMMKRMYPNERFP</sequence>
<proteinExistence type="predicted"/>
<dbReference type="Proteomes" id="UP000712281">
    <property type="component" value="Unassembled WGS sequence"/>
</dbReference>
<evidence type="ECO:0000313" key="4">
    <source>
        <dbReference type="Proteomes" id="UP000712281"/>
    </source>
</evidence>
<protein>
    <submittedName>
        <fullName evidence="3">Uncharacterized protein</fullName>
    </submittedName>
</protein>
<feature type="compositionally biased region" description="Low complexity" evidence="2">
    <location>
        <begin position="501"/>
        <end position="535"/>
    </location>
</feature>
<name>A0A8S9JB33_BRACR</name>
<organism evidence="3 4">
    <name type="scientific">Brassica cretica</name>
    <name type="common">Mustard</name>
    <dbReference type="NCBI Taxonomy" id="69181"/>
    <lineage>
        <taxon>Eukaryota</taxon>
        <taxon>Viridiplantae</taxon>
        <taxon>Streptophyta</taxon>
        <taxon>Embryophyta</taxon>
        <taxon>Tracheophyta</taxon>
        <taxon>Spermatophyta</taxon>
        <taxon>Magnoliopsida</taxon>
        <taxon>eudicotyledons</taxon>
        <taxon>Gunneridae</taxon>
        <taxon>Pentapetalae</taxon>
        <taxon>rosids</taxon>
        <taxon>malvids</taxon>
        <taxon>Brassicales</taxon>
        <taxon>Brassicaceae</taxon>
        <taxon>Brassiceae</taxon>
        <taxon>Brassica</taxon>
    </lineage>
</organism>
<dbReference type="AlphaFoldDB" id="A0A8S9JB33"/>
<keyword evidence="1" id="KW-0175">Coiled coil</keyword>
<feature type="region of interest" description="Disordered" evidence="2">
    <location>
        <begin position="416"/>
        <end position="435"/>
    </location>
</feature>
<evidence type="ECO:0000256" key="1">
    <source>
        <dbReference type="SAM" id="Coils"/>
    </source>
</evidence>
<feature type="compositionally biased region" description="Low complexity" evidence="2">
    <location>
        <begin position="231"/>
        <end position="246"/>
    </location>
</feature>
<reference evidence="3" key="1">
    <citation type="submission" date="2019-12" db="EMBL/GenBank/DDBJ databases">
        <title>Genome sequencing and annotation of Brassica cretica.</title>
        <authorList>
            <person name="Studholme D.J."/>
            <person name="Sarris P.F."/>
        </authorList>
    </citation>
    <scope>NUCLEOTIDE SEQUENCE</scope>
    <source>
        <strain evidence="3">PFS-001/15</strain>
        <tissue evidence="3">Leaf</tissue>
    </source>
</reference>
<feature type="compositionally biased region" description="Polar residues" evidence="2">
    <location>
        <begin position="421"/>
        <end position="435"/>
    </location>
</feature>
<evidence type="ECO:0000313" key="3">
    <source>
        <dbReference type="EMBL" id="KAF2579235.1"/>
    </source>
</evidence>
<evidence type="ECO:0000256" key="2">
    <source>
        <dbReference type="SAM" id="MobiDB-lite"/>
    </source>
</evidence>
<dbReference type="EMBL" id="QGKW02001660">
    <property type="protein sequence ID" value="KAF2579235.1"/>
    <property type="molecule type" value="Genomic_DNA"/>
</dbReference>
<comment type="caution">
    <text evidence="3">The sequence shown here is derived from an EMBL/GenBank/DDBJ whole genome shotgun (WGS) entry which is preliminary data.</text>
</comment>
<feature type="region of interest" description="Disordered" evidence="2">
    <location>
        <begin position="217"/>
        <end position="248"/>
    </location>
</feature>
<gene>
    <name evidence="3" type="ORF">F2Q68_00003874</name>
</gene>
<dbReference type="PANTHER" id="PTHR48125">
    <property type="entry name" value="LP07818P1"/>
    <property type="match status" value="1"/>
</dbReference>
<feature type="region of interest" description="Disordered" evidence="2">
    <location>
        <begin position="458"/>
        <end position="535"/>
    </location>
</feature>
<feature type="coiled-coil region" evidence="1">
    <location>
        <begin position="701"/>
        <end position="728"/>
    </location>
</feature>
<feature type="region of interest" description="Disordered" evidence="2">
    <location>
        <begin position="33"/>
        <end position="79"/>
    </location>
</feature>